<evidence type="ECO:0000256" key="2">
    <source>
        <dbReference type="ARBA" id="ARBA00022540"/>
    </source>
</evidence>
<dbReference type="AlphaFoldDB" id="A0A1Y6K4E4"/>
<evidence type="ECO:0000259" key="8">
    <source>
        <dbReference type="Pfam" id="PF05198"/>
    </source>
</evidence>
<keyword evidence="3 4" id="KW-0648">Protein biosynthesis</keyword>
<keyword evidence="10" id="KW-1185">Reference proteome</keyword>
<dbReference type="GO" id="GO:0016020">
    <property type="term" value="C:membrane"/>
    <property type="evidence" value="ECO:0007669"/>
    <property type="project" value="TreeGrafter"/>
</dbReference>
<comment type="similarity">
    <text evidence="1 4 6">Belongs to the IF-3 family.</text>
</comment>
<evidence type="ECO:0000256" key="3">
    <source>
        <dbReference type="ARBA" id="ARBA00022917"/>
    </source>
</evidence>
<accession>A0A1Y6K4E4</accession>
<protein>
    <recommendedName>
        <fullName evidence="4 5">Translation initiation factor IF-3</fullName>
    </recommendedName>
</protein>
<comment type="subunit">
    <text evidence="4 6">Monomer.</text>
</comment>
<feature type="domain" description="Translation initiation factor 3 C-terminal" evidence="7">
    <location>
        <begin position="68"/>
        <end position="152"/>
    </location>
</feature>
<dbReference type="FunFam" id="3.30.110.10:FF:000001">
    <property type="entry name" value="Translation initiation factor IF-3"/>
    <property type="match status" value="1"/>
</dbReference>
<dbReference type="InterPro" id="IPR036787">
    <property type="entry name" value="T_IF-3_N_sf"/>
</dbReference>
<dbReference type="HAMAP" id="MF_00080">
    <property type="entry name" value="IF_3"/>
    <property type="match status" value="1"/>
</dbReference>
<name>A0A1Y6K4E4_9CHLR</name>
<dbReference type="GO" id="GO:0005829">
    <property type="term" value="C:cytosol"/>
    <property type="evidence" value="ECO:0007669"/>
    <property type="project" value="TreeGrafter"/>
</dbReference>
<proteinExistence type="inferred from homology"/>
<dbReference type="KEGG" id="abat:CFX1CAM_0673"/>
<dbReference type="SUPFAM" id="SSF54364">
    <property type="entry name" value="Translation initiation factor IF3, N-terminal domain"/>
    <property type="match status" value="1"/>
</dbReference>
<dbReference type="Gene3D" id="3.10.20.80">
    <property type="entry name" value="Translation initiation factor 3 (IF-3), N-terminal domain"/>
    <property type="match status" value="1"/>
</dbReference>
<dbReference type="PANTHER" id="PTHR10938">
    <property type="entry name" value="TRANSLATION INITIATION FACTOR IF-3"/>
    <property type="match status" value="1"/>
</dbReference>
<evidence type="ECO:0000256" key="4">
    <source>
        <dbReference type="HAMAP-Rule" id="MF_00080"/>
    </source>
</evidence>
<dbReference type="InterPro" id="IPR001288">
    <property type="entry name" value="Translation_initiation_fac_3"/>
</dbReference>
<dbReference type="Proteomes" id="UP000195514">
    <property type="component" value="Chromosome I"/>
</dbReference>
<gene>
    <name evidence="4 9" type="primary">infC</name>
    <name evidence="9" type="ORF">CFX1CAM_0673</name>
</gene>
<comment type="subcellular location">
    <subcellularLocation>
        <location evidence="4 6">Cytoplasm</location>
    </subcellularLocation>
</comment>
<dbReference type="GO" id="GO:0043022">
    <property type="term" value="F:ribosome binding"/>
    <property type="evidence" value="ECO:0007669"/>
    <property type="project" value="TreeGrafter"/>
</dbReference>
<dbReference type="PROSITE" id="PS00938">
    <property type="entry name" value="IF3"/>
    <property type="match status" value="1"/>
</dbReference>
<dbReference type="InterPro" id="IPR019814">
    <property type="entry name" value="Translation_initiation_fac_3_N"/>
</dbReference>
<evidence type="ECO:0000259" key="7">
    <source>
        <dbReference type="Pfam" id="PF00707"/>
    </source>
</evidence>
<dbReference type="NCBIfam" id="TIGR00168">
    <property type="entry name" value="infC"/>
    <property type="match status" value="1"/>
</dbReference>
<sequence length="154" mass="17877">MRLIDQDGKNIGVVSLHDALIRAEQAELDLVEVAPNADPPVARIMNFGKFLYEKERKEREARKAQTKIEIKEIRLRPKTTDHHKSFKVRDARRWLLDGMKVRVTIRFRGREITYPEIALEDLREIAEELADVSIVEQAPRLEGRSMFMMLAPGK</sequence>
<dbReference type="PANTHER" id="PTHR10938:SF0">
    <property type="entry name" value="TRANSLATION INITIATION FACTOR IF-3, MITOCHONDRIAL"/>
    <property type="match status" value="1"/>
</dbReference>
<organism evidence="9 10">
    <name type="scientific">Candidatus Brevifilum fermentans</name>
    <dbReference type="NCBI Taxonomy" id="1986204"/>
    <lineage>
        <taxon>Bacteria</taxon>
        <taxon>Bacillati</taxon>
        <taxon>Chloroflexota</taxon>
        <taxon>Anaerolineae</taxon>
        <taxon>Anaerolineales</taxon>
        <taxon>Anaerolineaceae</taxon>
        <taxon>Candidatus Brevifilum</taxon>
    </lineage>
</organism>
<evidence type="ECO:0000313" key="9">
    <source>
        <dbReference type="EMBL" id="SMX53738.1"/>
    </source>
</evidence>
<keyword evidence="4" id="KW-0963">Cytoplasm</keyword>
<dbReference type="InterPro" id="IPR019815">
    <property type="entry name" value="Translation_initiation_fac_3_C"/>
</dbReference>
<dbReference type="GO" id="GO:0003743">
    <property type="term" value="F:translation initiation factor activity"/>
    <property type="evidence" value="ECO:0007669"/>
    <property type="project" value="UniProtKB-UniRule"/>
</dbReference>
<dbReference type="SUPFAM" id="SSF55200">
    <property type="entry name" value="Translation initiation factor IF3, C-terminal domain"/>
    <property type="match status" value="1"/>
</dbReference>
<dbReference type="EMBL" id="LT859958">
    <property type="protein sequence ID" value="SMX53738.1"/>
    <property type="molecule type" value="Genomic_DNA"/>
</dbReference>
<comment type="function">
    <text evidence="4 6">IF-3 binds to the 30S ribosomal subunit and shifts the equilibrium between 70S ribosomes and their 50S and 30S subunits in favor of the free subunits, thus enhancing the availability of 30S subunits on which protein synthesis initiation begins.</text>
</comment>
<dbReference type="Pfam" id="PF05198">
    <property type="entry name" value="IF3_N"/>
    <property type="match status" value="1"/>
</dbReference>
<evidence type="ECO:0000313" key="10">
    <source>
        <dbReference type="Proteomes" id="UP000195514"/>
    </source>
</evidence>
<dbReference type="InterPro" id="IPR019813">
    <property type="entry name" value="Translation_initiation_fac3_CS"/>
</dbReference>
<dbReference type="Gene3D" id="3.30.110.10">
    <property type="entry name" value="Translation initiation factor 3 (IF-3), C-terminal domain"/>
    <property type="match status" value="1"/>
</dbReference>
<dbReference type="Pfam" id="PF00707">
    <property type="entry name" value="IF3_C"/>
    <property type="match status" value="1"/>
</dbReference>
<dbReference type="GO" id="GO:0032790">
    <property type="term" value="P:ribosome disassembly"/>
    <property type="evidence" value="ECO:0007669"/>
    <property type="project" value="TreeGrafter"/>
</dbReference>
<dbReference type="InterPro" id="IPR036788">
    <property type="entry name" value="T_IF-3_C_sf"/>
</dbReference>
<evidence type="ECO:0000256" key="5">
    <source>
        <dbReference type="NCBIfam" id="TIGR00168"/>
    </source>
</evidence>
<reference evidence="10" key="1">
    <citation type="submission" date="2017-05" db="EMBL/GenBank/DDBJ databases">
        <authorList>
            <person name="Kirkegaard R."/>
            <person name="Mcilroy J S."/>
        </authorList>
    </citation>
    <scope>NUCLEOTIDE SEQUENCE [LARGE SCALE GENOMIC DNA]</scope>
</reference>
<evidence type="ECO:0000256" key="6">
    <source>
        <dbReference type="RuleBase" id="RU000646"/>
    </source>
</evidence>
<feature type="domain" description="Translation initiation factor 3 N-terminal" evidence="8">
    <location>
        <begin position="2"/>
        <end position="61"/>
    </location>
</feature>
<keyword evidence="2 4" id="KW-0396">Initiation factor</keyword>
<evidence type="ECO:0000256" key="1">
    <source>
        <dbReference type="ARBA" id="ARBA00005439"/>
    </source>
</evidence>